<dbReference type="Proteomes" id="UP000038045">
    <property type="component" value="Unplaced"/>
</dbReference>
<feature type="signal peptide" evidence="2">
    <location>
        <begin position="1"/>
        <end position="22"/>
    </location>
</feature>
<feature type="transmembrane region" description="Helical" evidence="1">
    <location>
        <begin position="120"/>
        <end position="138"/>
    </location>
</feature>
<evidence type="ECO:0000313" key="4">
    <source>
        <dbReference type="WBParaSite" id="PTRK_0001350900.1"/>
    </source>
</evidence>
<name>A0A0N4ZXQ7_PARTI</name>
<evidence type="ECO:0000256" key="2">
    <source>
        <dbReference type="SAM" id="SignalP"/>
    </source>
</evidence>
<keyword evidence="1" id="KW-0472">Membrane</keyword>
<evidence type="ECO:0000256" key="1">
    <source>
        <dbReference type="SAM" id="Phobius"/>
    </source>
</evidence>
<evidence type="ECO:0000313" key="3">
    <source>
        <dbReference type="Proteomes" id="UP000038045"/>
    </source>
</evidence>
<keyword evidence="1" id="KW-1133">Transmembrane helix</keyword>
<proteinExistence type="predicted"/>
<dbReference type="AlphaFoldDB" id="A0A0N4ZXQ7"/>
<protein>
    <submittedName>
        <fullName evidence="4">UPAR/Ly6 domain-containing protein</fullName>
    </submittedName>
</protein>
<keyword evidence="1" id="KW-0812">Transmembrane</keyword>
<organism evidence="3 4">
    <name type="scientific">Parastrongyloides trichosuri</name>
    <name type="common">Possum-specific nematode worm</name>
    <dbReference type="NCBI Taxonomy" id="131310"/>
    <lineage>
        <taxon>Eukaryota</taxon>
        <taxon>Metazoa</taxon>
        <taxon>Ecdysozoa</taxon>
        <taxon>Nematoda</taxon>
        <taxon>Chromadorea</taxon>
        <taxon>Rhabditida</taxon>
        <taxon>Tylenchina</taxon>
        <taxon>Panagrolaimomorpha</taxon>
        <taxon>Strongyloidoidea</taxon>
        <taxon>Strongyloididae</taxon>
        <taxon>Parastrongyloides</taxon>
    </lineage>
</organism>
<dbReference type="STRING" id="131310.A0A0N4ZXQ7"/>
<keyword evidence="2" id="KW-0732">Signal</keyword>
<sequence length="139" mass="14810">MCCCCCIIIFCLLAAVSNVANAVTCHNYTSSEVSSGTLMGQATCSGAYCLYEKIVTNSETRIARDCSEIGQIVYTGGYFTDVNKCYETKVGDTTYSLKICNSGDYCNFACNSAFSTSSSSIMAILSTVVLSCAGLWISK</sequence>
<reference evidence="4" key="1">
    <citation type="submission" date="2017-02" db="UniProtKB">
        <authorList>
            <consortium name="WormBaseParasite"/>
        </authorList>
    </citation>
    <scope>IDENTIFICATION</scope>
</reference>
<accession>A0A0N4ZXQ7</accession>
<dbReference type="WBParaSite" id="PTRK_0001350900.1">
    <property type="protein sequence ID" value="PTRK_0001350900.1"/>
    <property type="gene ID" value="PTRK_0001350900"/>
</dbReference>
<keyword evidence="3" id="KW-1185">Reference proteome</keyword>
<feature type="chain" id="PRO_5005892370" evidence="2">
    <location>
        <begin position="23"/>
        <end position="139"/>
    </location>
</feature>